<dbReference type="AlphaFoldDB" id="A0A0P1KXF2"/>
<protein>
    <submittedName>
        <fullName evidence="1">LAQU0S19e00188g1_1</fullName>
    </submittedName>
</protein>
<sequence>MTSPIIFVTGTDTDVGKTFVSALLVQKWEANYWKPVQTGLESDRGDSATVEQLCANRAHIPRIFEPRYALQKPLCPLAAMDYEPDVNIQLSDFCLPEQSTGRPLVVEGAGGIYVPLTRQLHITTDLIKHLMESTNRPVKILVVGRSGLGTLNHMLLTLEHLHAANLEKHILGCILNGGKNPGNVKVLQQYGSTIVAEVDHCPSDDEFLAALDSIPDLAAIS</sequence>
<reference evidence="2" key="1">
    <citation type="submission" date="2015-10" db="EMBL/GenBank/DDBJ databases">
        <authorList>
            <person name="Devillers H."/>
        </authorList>
    </citation>
    <scope>NUCLEOTIDE SEQUENCE [LARGE SCALE GENOMIC DNA]</scope>
</reference>
<dbReference type="PANTHER" id="PTHR43210">
    <property type="entry name" value="DETHIOBIOTIN SYNTHETASE"/>
    <property type="match status" value="1"/>
</dbReference>
<dbReference type="EMBL" id="LN890533">
    <property type="protein sequence ID" value="CUS24723.1"/>
    <property type="molecule type" value="Genomic_DNA"/>
</dbReference>
<dbReference type="GO" id="GO:0000287">
    <property type="term" value="F:magnesium ion binding"/>
    <property type="evidence" value="ECO:0007669"/>
    <property type="project" value="InterPro"/>
</dbReference>
<dbReference type="PIRSF" id="PIRSF006755">
    <property type="entry name" value="DTB_synth"/>
    <property type="match status" value="1"/>
</dbReference>
<accession>A0A0P1KXF2</accession>
<dbReference type="Gene3D" id="3.40.50.300">
    <property type="entry name" value="P-loop containing nucleotide triphosphate hydrolases"/>
    <property type="match status" value="1"/>
</dbReference>
<dbReference type="CDD" id="cd03109">
    <property type="entry name" value="DTBS"/>
    <property type="match status" value="1"/>
</dbReference>
<dbReference type="UniPathway" id="UPA00078"/>
<dbReference type="Proteomes" id="UP000236544">
    <property type="component" value="Unassembled WGS sequence"/>
</dbReference>
<name>A0A0P1KXF2_9SACH</name>
<dbReference type="GO" id="GO:0005524">
    <property type="term" value="F:ATP binding"/>
    <property type="evidence" value="ECO:0007669"/>
    <property type="project" value="InterPro"/>
</dbReference>
<dbReference type="InterPro" id="IPR004472">
    <property type="entry name" value="DTB_synth_BioD"/>
</dbReference>
<dbReference type="InterPro" id="IPR027417">
    <property type="entry name" value="P-loop_NTPase"/>
</dbReference>
<dbReference type="GO" id="GO:0009102">
    <property type="term" value="P:biotin biosynthetic process"/>
    <property type="evidence" value="ECO:0007669"/>
    <property type="project" value="UniProtKB-UniPathway"/>
</dbReference>
<dbReference type="OrthoDB" id="425114at2759"/>
<proteinExistence type="inferred from homology"/>
<dbReference type="SUPFAM" id="SSF52540">
    <property type="entry name" value="P-loop containing nucleoside triphosphate hydrolases"/>
    <property type="match status" value="1"/>
</dbReference>
<dbReference type="GO" id="GO:0004141">
    <property type="term" value="F:dethiobiotin synthase activity"/>
    <property type="evidence" value="ECO:0007669"/>
    <property type="project" value="InterPro"/>
</dbReference>
<evidence type="ECO:0000313" key="1">
    <source>
        <dbReference type="EMBL" id="CUS24723.1"/>
    </source>
</evidence>
<dbReference type="Pfam" id="PF13500">
    <property type="entry name" value="AAA_26"/>
    <property type="match status" value="1"/>
</dbReference>
<dbReference type="HAMAP" id="MF_00336">
    <property type="entry name" value="BioD"/>
    <property type="match status" value="1"/>
</dbReference>
<dbReference type="NCBIfam" id="TIGR00347">
    <property type="entry name" value="bioD"/>
    <property type="match status" value="1"/>
</dbReference>
<evidence type="ECO:0000313" key="2">
    <source>
        <dbReference type="Proteomes" id="UP000236544"/>
    </source>
</evidence>
<keyword evidence="2" id="KW-1185">Reference proteome</keyword>
<organism evidence="1 2">
    <name type="scientific">Lachancea quebecensis</name>
    <dbReference type="NCBI Taxonomy" id="1654605"/>
    <lineage>
        <taxon>Eukaryota</taxon>
        <taxon>Fungi</taxon>
        <taxon>Dikarya</taxon>
        <taxon>Ascomycota</taxon>
        <taxon>Saccharomycotina</taxon>
        <taxon>Saccharomycetes</taxon>
        <taxon>Saccharomycetales</taxon>
        <taxon>Saccharomycetaceae</taxon>
        <taxon>Lachancea</taxon>
    </lineage>
</organism>
<gene>
    <name evidence="1" type="ORF">LAQU0_S19e00188g</name>
</gene>
<dbReference type="PANTHER" id="PTHR43210:SF5">
    <property type="entry name" value="DETHIOBIOTIN SYNTHETASE"/>
    <property type="match status" value="1"/>
</dbReference>